<sequence length="215" mass="24365">MAETKPILYSCRTSSCSFRVRIALALKRIDYEYRSVSLLTHEQFGEFMKINPMAQVPALVVNGKTLCQSVSILEFLEEKYPEIPLLPSDPFDRAVVRELVELVNSGIQPLTNDSPVEYHSSDPAGQSAWEKHWTTKGFTALETRLAQTSGKYCFGNQITLVDLVVVPQAVNAFKLNIDMSQYPIISRMYTTLMELEEFKTSSPSEQPDYPSELRK</sequence>
<dbReference type="InterPro" id="IPR010987">
    <property type="entry name" value="Glutathione-S-Trfase_C-like"/>
</dbReference>
<evidence type="ECO:0000256" key="1">
    <source>
        <dbReference type="ARBA" id="ARBA00001622"/>
    </source>
</evidence>
<dbReference type="PANTHER" id="PTHR42673:SF4">
    <property type="entry name" value="MALEYLACETOACETATE ISOMERASE"/>
    <property type="match status" value="1"/>
</dbReference>
<comment type="catalytic activity">
    <reaction evidence="1">
        <text>4-maleylacetoacetate = 4-fumarylacetoacetate</text>
        <dbReference type="Rhea" id="RHEA:14817"/>
        <dbReference type="ChEBI" id="CHEBI:17105"/>
        <dbReference type="ChEBI" id="CHEBI:18034"/>
        <dbReference type="EC" id="5.2.1.2"/>
    </reaction>
</comment>
<dbReference type="EC" id="5.2.1.2" evidence="5"/>
<evidence type="ECO:0000259" key="8">
    <source>
        <dbReference type="PROSITE" id="PS50404"/>
    </source>
</evidence>
<gene>
    <name evidence="10" type="ORF">AFUS01_LOCUS3580</name>
</gene>
<evidence type="ECO:0000256" key="6">
    <source>
        <dbReference type="ARBA" id="ARBA00022878"/>
    </source>
</evidence>
<dbReference type="InterPro" id="IPR005955">
    <property type="entry name" value="GST_Zeta"/>
</dbReference>
<evidence type="ECO:0000313" key="11">
    <source>
        <dbReference type="Proteomes" id="UP000708208"/>
    </source>
</evidence>
<evidence type="ECO:0000256" key="3">
    <source>
        <dbReference type="ARBA" id="ARBA00004671"/>
    </source>
</evidence>
<name>A0A8J2NIN7_9HEXA</name>
<dbReference type="Pfam" id="PF00043">
    <property type="entry name" value="GST_C"/>
    <property type="match status" value="1"/>
</dbReference>
<keyword evidence="11" id="KW-1185">Reference proteome</keyword>
<dbReference type="GO" id="GO:0006749">
    <property type="term" value="P:glutathione metabolic process"/>
    <property type="evidence" value="ECO:0007669"/>
    <property type="project" value="TreeGrafter"/>
</dbReference>
<dbReference type="PROSITE" id="PS50404">
    <property type="entry name" value="GST_NTER"/>
    <property type="match status" value="1"/>
</dbReference>
<feature type="domain" description="GST N-terminal" evidence="8">
    <location>
        <begin position="4"/>
        <end position="84"/>
    </location>
</feature>
<dbReference type="AlphaFoldDB" id="A0A8J2NIN7"/>
<keyword evidence="7" id="KW-0585">Phenylalanine catabolism</keyword>
<evidence type="ECO:0000259" key="9">
    <source>
        <dbReference type="PROSITE" id="PS50405"/>
    </source>
</evidence>
<dbReference type="OrthoDB" id="202840at2759"/>
<dbReference type="GO" id="GO:0005737">
    <property type="term" value="C:cytoplasm"/>
    <property type="evidence" value="ECO:0007669"/>
    <property type="project" value="InterPro"/>
</dbReference>
<dbReference type="FunFam" id="1.20.1050.10:FF:000010">
    <property type="entry name" value="Maleylacetoacetate isomerase isoform 1"/>
    <property type="match status" value="1"/>
</dbReference>
<dbReference type="CDD" id="cd03042">
    <property type="entry name" value="GST_N_Zeta"/>
    <property type="match status" value="1"/>
</dbReference>
<comment type="similarity">
    <text evidence="4">Belongs to the GST superfamily. Zeta family.</text>
</comment>
<dbReference type="InterPro" id="IPR034330">
    <property type="entry name" value="GST_Zeta_C"/>
</dbReference>
<dbReference type="GO" id="GO:0006572">
    <property type="term" value="P:L-tyrosine catabolic process"/>
    <property type="evidence" value="ECO:0007669"/>
    <property type="project" value="UniProtKB-KW"/>
</dbReference>
<dbReference type="GO" id="GO:0004364">
    <property type="term" value="F:glutathione transferase activity"/>
    <property type="evidence" value="ECO:0007669"/>
    <property type="project" value="TreeGrafter"/>
</dbReference>
<dbReference type="CDD" id="cd03191">
    <property type="entry name" value="GST_C_Zeta"/>
    <property type="match status" value="1"/>
</dbReference>
<accession>A0A8J2NIN7</accession>
<dbReference type="Proteomes" id="UP000708208">
    <property type="component" value="Unassembled WGS sequence"/>
</dbReference>
<dbReference type="NCBIfam" id="TIGR01262">
    <property type="entry name" value="maiA"/>
    <property type="match status" value="1"/>
</dbReference>
<comment type="cofactor">
    <cofactor evidence="2">
        <name>glutathione</name>
        <dbReference type="ChEBI" id="CHEBI:57925"/>
    </cofactor>
</comment>
<protein>
    <recommendedName>
        <fullName evidence="5">maleylacetoacetate isomerase</fullName>
        <ecNumber evidence="5">5.2.1.2</ecNumber>
    </recommendedName>
</protein>
<dbReference type="PROSITE" id="PS50405">
    <property type="entry name" value="GST_CTER"/>
    <property type="match status" value="1"/>
</dbReference>
<evidence type="ECO:0000256" key="5">
    <source>
        <dbReference type="ARBA" id="ARBA00013199"/>
    </source>
</evidence>
<dbReference type="Pfam" id="PF13417">
    <property type="entry name" value="GST_N_3"/>
    <property type="match status" value="1"/>
</dbReference>
<dbReference type="SFLD" id="SFLDG00358">
    <property type="entry name" value="Main_(cytGST)"/>
    <property type="match status" value="1"/>
</dbReference>
<evidence type="ECO:0000313" key="10">
    <source>
        <dbReference type="EMBL" id="CAG7691367.1"/>
    </source>
</evidence>
<keyword evidence="6" id="KW-0828">Tyrosine catabolism</keyword>
<dbReference type="InterPro" id="IPR034333">
    <property type="entry name" value="GST_Zeta_N"/>
</dbReference>
<feature type="domain" description="GST C-terminal" evidence="9">
    <location>
        <begin position="89"/>
        <end position="211"/>
    </location>
</feature>
<comment type="caution">
    <text evidence="10">The sequence shown here is derived from an EMBL/GenBank/DDBJ whole genome shotgun (WGS) entry which is preliminary data.</text>
</comment>
<dbReference type="GO" id="GO:0016034">
    <property type="term" value="F:maleylacetoacetate isomerase activity"/>
    <property type="evidence" value="ECO:0007669"/>
    <property type="project" value="UniProtKB-EC"/>
</dbReference>
<dbReference type="InterPro" id="IPR004046">
    <property type="entry name" value="GST_C"/>
</dbReference>
<dbReference type="GO" id="GO:0006559">
    <property type="term" value="P:L-phenylalanine catabolic process"/>
    <property type="evidence" value="ECO:0007669"/>
    <property type="project" value="UniProtKB-KW"/>
</dbReference>
<proteinExistence type="inferred from homology"/>
<organism evidence="10 11">
    <name type="scientific">Allacma fusca</name>
    <dbReference type="NCBI Taxonomy" id="39272"/>
    <lineage>
        <taxon>Eukaryota</taxon>
        <taxon>Metazoa</taxon>
        <taxon>Ecdysozoa</taxon>
        <taxon>Arthropoda</taxon>
        <taxon>Hexapoda</taxon>
        <taxon>Collembola</taxon>
        <taxon>Symphypleona</taxon>
        <taxon>Sminthuridae</taxon>
        <taxon>Allacma</taxon>
    </lineage>
</organism>
<comment type="pathway">
    <text evidence="3">Amino-acid degradation; L-phenylalanine degradation; acetoacetate and fumarate from L-phenylalanine: step 5/6.</text>
</comment>
<dbReference type="PANTHER" id="PTHR42673">
    <property type="entry name" value="MALEYLACETOACETATE ISOMERASE"/>
    <property type="match status" value="1"/>
</dbReference>
<reference evidence="10" key="1">
    <citation type="submission" date="2021-06" db="EMBL/GenBank/DDBJ databases">
        <authorList>
            <person name="Hodson N. C."/>
            <person name="Mongue J. A."/>
            <person name="Jaron S. K."/>
        </authorList>
    </citation>
    <scope>NUCLEOTIDE SEQUENCE</scope>
</reference>
<dbReference type="InterPro" id="IPR004045">
    <property type="entry name" value="Glutathione_S-Trfase_N"/>
</dbReference>
<evidence type="ECO:0000256" key="7">
    <source>
        <dbReference type="ARBA" id="ARBA00023232"/>
    </source>
</evidence>
<dbReference type="SFLD" id="SFLDS00019">
    <property type="entry name" value="Glutathione_Transferase_(cytos"/>
    <property type="match status" value="1"/>
</dbReference>
<dbReference type="EMBL" id="CAJVCH010021628">
    <property type="protein sequence ID" value="CAG7691367.1"/>
    <property type="molecule type" value="Genomic_DNA"/>
</dbReference>
<dbReference type="InterPro" id="IPR040079">
    <property type="entry name" value="Glutathione_S-Trfase"/>
</dbReference>
<evidence type="ECO:0000256" key="2">
    <source>
        <dbReference type="ARBA" id="ARBA00001955"/>
    </source>
</evidence>
<evidence type="ECO:0000256" key="4">
    <source>
        <dbReference type="ARBA" id="ARBA00010007"/>
    </source>
</evidence>